<accession>A0A934SNH8</accession>
<dbReference type="InterPro" id="IPR050879">
    <property type="entry name" value="Acyltransferase_3"/>
</dbReference>
<feature type="domain" description="Acyltransferase 3" evidence="2">
    <location>
        <begin position="9"/>
        <end position="334"/>
    </location>
</feature>
<name>A0A934SNH8_9MICO</name>
<proteinExistence type="predicted"/>
<feature type="transmembrane region" description="Helical" evidence="1">
    <location>
        <begin position="278"/>
        <end position="296"/>
    </location>
</feature>
<dbReference type="EMBL" id="JAEPES010000004">
    <property type="protein sequence ID" value="MBK4348655.1"/>
    <property type="molecule type" value="Genomic_DNA"/>
</dbReference>
<dbReference type="GO" id="GO:0016020">
    <property type="term" value="C:membrane"/>
    <property type="evidence" value="ECO:0007669"/>
    <property type="project" value="TreeGrafter"/>
</dbReference>
<feature type="transmembrane region" description="Helical" evidence="1">
    <location>
        <begin position="354"/>
        <end position="377"/>
    </location>
</feature>
<keyword evidence="1" id="KW-0812">Transmembrane</keyword>
<keyword evidence="1" id="KW-1133">Transmembrane helix</keyword>
<dbReference type="RefSeq" id="WP_200556842.1">
    <property type="nucleotide sequence ID" value="NZ_JAEPES010000004.1"/>
</dbReference>
<comment type="caution">
    <text evidence="4">The sequence shown here is derived from an EMBL/GenBank/DDBJ whole genome shotgun (WGS) entry which is preliminary data.</text>
</comment>
<keyword evidence="4" id="KW-0012">Acyltransferase</keyword>
<dbReference type="GO" id="GO:0016747">
    <property type="term" value="F:acyltransferase activity, transferring groups other than amino-acyl groups"/>
    <property type="evidence" value="ECO:0007669"/>
    <property type="project" value="InterPro"/>
</dbReference>
<keyword evidence="4" id="KW-0808">Transferase</keyword>
<dbReference type="Proteomes" id="UP000636458">
    <property type="component" value="Unassembled WGS sequence"/>
</dbReference>
<evidence type="ECO:0000313" key="4">
    <source>
        <dbReference type="EMBL" id="MBK4348655.1"/>
    </source>
</evidence>
<dbReference type="SUPFAM" id="SSF52266">
    <property type="entry name" value="SGNH hydrolase"/>
    <property type="match status" value="1"/>
</dbReference>
<protein>
    <submittedName>
        <fullName evidence="4">Acyltransferase</fullName>
    </submittedName>
</protein>
<dbReference type="Pfam" id="PF19040">
    <property type="entry name" value="SGNH"/>
    <property type="match status" value="1"/>
</dbReference>
<dbReference type="InterPro" id="IPR002656">
    <property type="entry name" value="Acyl_transf_3_dom"/>
</dbReference>
<gene>
    <name evidence="4" type="ORF">IV501_13515</name>
</gene>
<evidence type="ECO:0000259" key="2">
    <source>
        <dbReference type="Pfam" id="PF01757"/>
    </source>
</evidence>
<dbReference type="AlphaFoldDB" id="A0A934SNH8"/>
<feature type="transmembrane region" description="Helical" evidence="1">
    <location>
        <begin position="247"/>
        <end position="266"/>
    </location>
</feature>
<keyword evidence="1" id="KW-0472">Membrane</keyword>
<feature type="transmembrane region" description="Helical" evidence="1">
    <location>
        <begin position="169"/>
        <end position="188"/>
    </location>
</feature>
<dbReference type="GO" id="GO:0009103">
    <property type="term" value="P:lipopolysaccharide biosynthetic process"/>
    <property type="evidence" value="ECO:0007669"/>
    <property type="project" value="TreeGrafter"/>
</dbReference>
<feature type="transmembrane region" description="Helical" evidence="1">
    <location>
        <begin position="12"/>
        <end position="28"/>
    </location>
</feature>
<sequence>MSSTAFRPDIQGLRAVAVLLVVLNHAGVPGLSGGYVGVDVFFVVSGFVISRGLLAQLRQRGRIDLPRFYADRARRILPASLAVILLTTAAAFVLVSPLRLRDIVTDAVASVLYIPNIRFALLKTDYLAGTAPSPFQHFWSLGIEEQFYLLWPVLLLGIFLLTRRRMPRLTIIVAALAIASFAACLLLTATAQPLAFFSLPARAWELAAGALVALLPLRQYRMTPALGWLGLAAILASAVLLGPDTVYPGWPALVPVAGAMLVIAFGAQSGHGSVGRVLGIRPLVFVGAISYSLYLVHWPLLVLAHERLGLDRPLPLALAVILGAAAVPLAYLLFRFVETPFRRRRVAPPRRALIASGVATVTVLGVLLGAGPAVAMIPLATDRAVASTVVAPNPRATDFVPSNVSPSLADATADTGELYTDGCQQGMAKDDVLSCSFGDPDATIVIALFGDSHAGRWFPALKQAADALGARVETFTKSRCRSVDTAAAWAATENAGCTRWRTDVLARLRAHPPTVVVLANHLGPTVGRSYDVEERDWEHGFTTSIEQLPASSKVVTLADSPEFASSPVLCLAGNLDNADRCAVSPADGVNHAIAAADVAVAKRLGTGHIDLTEYFCGPTSCPPIIGRTLVYSDEHHMTATFSGLLARPLTAALRPYLGGSSPSP</sequence>
<feature type="transmembrane region" description="Helical" evidence="1">
    <location>
        <begin position="34"/>
        <end position="55"/>
    </location>
</feature>
<feature type="domain" description="SGNH" evidence="3">
    <location>
        <begin position="423"/>
        <end position="648"/>
    </location>
</feature>
<dbReference type="PANTHER" id="PTHR23028">
    <property type="entry name" value="ACETYLTRANSFERASE"/>
    <property type="match status" value="1"/>
</dbReference>
<dbReference type="InterPro" id="IPR043968">
    <property type="entry name" value="SGNH"/>
</dbReference>
<evidence type="ECO:0000259" key="3">
    <source>
        <dbReference type="Pfam" id="PF19040"/>
    </source>
</evidence>
<dbReference type="Pfam" id="PF01757">
    <property type="entry name" value="Acyl_transf_3"/>
    <property type="match status" value="1"/>
</dbReference>
<keyword evidence="5" id="KW-1185">Reference proteome</keyword>
<evidence type="ECO:0000313" key="5">
    <source>
        <dbReference type="Proteomes" id="UP000636458"/>
    </source>
</evidence>
<dbReference type="PANTHER" id="PTHR23028:SF53">
    <property type="entry name" value="ACYL_TRANSF_3 DOMAIN-CONTAINING PROTEIN"/>
    <property type="match status" value="1"/>
</dbReference>
<feature type="transmembrane region" description="Helical" evidence="1">
    <location>
        <begin position="76"/>
        <end position="95"/>
    </location>
</feature>
<evidence type="ECO:0000256" key="1">
    <source>
        <dbReference type="SAM" id="Phobius"/>
    </source>
</evidence>
<feature type="transmembrane region" description="Helical" evidence="1">
    <location>
        <begin position="194"/>
        <end position="215"/>
    </location>
</feature>
<feature type="transmembrane region" description="Helical" evidence="1">
    <location>
        <begin position="146"/>
        <end position="162"/>
    </location>
</feature>
<feature type="transmembrane region" description="Helical" evidence="1">
    <location>
        <begin position="222"/>
        <end position="241"/>
    </location>
</feature>
<feature type="transmembrane region" description="Helical" evidence="1">
    <location>
        <begin position="316"/>
        <end position="334"/>
    </location>
</feature>
<organism evidence="4 5">
    <name type="scientific">Lacisediminihabitans changchengi</name>
    <dbReference type="NCBI Taxonomy" id="2787634"/>
    <lineage>
        <taxon>Bacteria</taxon>
        <taxon>Bacillati</taxon>
        <taxon>Actinomycetota</taxon>
        <taxon>Actinomycetes</taxon>
        <taxon>Micrococcales</taxon>
        <taxon>Microbacteriaceae</taxon>
        <taxon>Lacisediminihabitans</taxon>
    </lineage>
</organism>
<reference evidence="4" key="1">
    <citation type="submission" date="2021-01" db="EMBL/GenBank/DDBJ databases">
        <title>Lacisediminihabitans sp. nov. strain G11-30, isolated from Antarctic Soil.</title>
        <authorList>
            <person name="Li J."/>
        </authorList>
    </citation>
    <scope>NUCLEOTIDE SEQUENCE</scope>
    <source>
        <strain evidence="4">G11-30</strain>
    </source>
</reference>